<dbReference type="AlphaFoldDB" id="A0A1J5RPS8"/>
<sequence length="82" mass="9628">MLIFFDMSWDWPWIEEIFRELDAWPENLDGRPALLHQMVSFPAFDQEVERAFAKGLRRHHALDDAKTIRMGWLAARVTGACP</sequence>
<dbReference type="InterPro" id="IPR036397">
    <property type="entry name" value="RNaseH_sf"/>
</dbReference>
<organism evidence="1">
    <name type="scientific">mine drainage metagenome</name>
    <dbReference type="NCBI Taxonomy" id="410659"/>
    <lineage>
        <taxon>unclassified sequences</taxon>
        <taxon>metagenomes</taxon>
        <taxon>ecological metagenomes</taxon>
    </lineage>
</organism>
<name>A0A1J5RPS8_9ZZZZ</name>
<dbReference type="GO" id="GO:0003676">
    <property type="term" value="F:nucleic acid binding"/>
    <property type="evidence" value="ECO:0007669"/>
    <property type="project" value="InterPro"/>
</dbReference>
<reference evidence="1" key="1">
    <citation type="submission" date="2016-10" db="EMBL/GenBank/DDBJ databases">
        <title>Sequence of Gallionella enrichment culture.</title>
        <authorList>
            <person name="Poehlein A."/>
            <person name="Muehling M."/>
            <person name="Daniel R."/>
        </authorList>
    </citation>
    <scope>NUCLEOTIDE SEQUENCE</scope>
</reference>
<evidence type="ECO:0000313" key="1">
    <source>
        <dbReference type="EMBL" id="OIQ97602.1"/>
    </source>
</evidence>
<accession>A0A1J5RPS8</accession>
<protein>
    <submittedName>
        <fullName evidence="1">Uncharacterized protein</fullName>
    </submittedName>
</protein>
<proteinExistence type="predicted"/>
<dbReference type="Gene3D" id="3.30.420.10">
    <property type="entry name" value="Ribonuclease H-like superfamily/Ribonuclease H"/>
    <property type="match status" value="1"/>
</dbReference>
<comment type="caution">
    <text evidence="1">The sequence shown here is derived from an EMBL/GenBank/DDBJ whole genome shotgun (WGS) entry which is preliminary data.</text>
</comment>
<dbReference type="EMBL" id="MLJW01000130">
    <property type="protein sequence ID" value="OIQ97602.1"/>
    <property type="molecule type" value="Genomic_DNA"/>
</dbReference>
<gene>
    <name evidence="1" type="ORF">GALL_203610</name>
</gene>